<feature type="domain" description="4Fe-4S ferredoxin-type" evidence="11">
    <location>
        <begin position="173"/>
        <end position="204"/>
    </location>
</feature>
<dbReference type="Pfam" id="PF13247">
    <property type="entry name" value="Fer4_11"/>
    <property type="match status" value="1"/>
</dbReference>
<evidence type="ECO:0000256" key="2">
    <source>
        <dbReference type="ARBA" id="ARBA00001966"/>
    </source>
</evidence>
<feature type="domain" description="4Fe-4S ferredoxin-type" evidence="11">
    <location>
        <begin position="7"/>
        <end position="36"/>
    </location>
</feature>
<dbReference type="PATRIC" id="fig|134601.6.peg.3082"/>
<dbReference type="Proteomes" id="UP000062255">
    <property type="component" value="Chromosome"/>
</dbReference>
<dbReference type="PANTHER" id="PTHR43518:SF1">
    <property type="entry name" value="RESPIRATORY NITRATE REDUCTASE 1 BETA CHAIN"/>
    <property type="match status" value="1"/>
</dbReference>
<dbReference type="SUPFAM" id="SSF54862">
    <property type="entry name" value="4Fe-4S ferredoxins"/>
    <property type="match status" value="1"/>
</dbReference>
<dbReference type="PROSITE" id="PS51379">
    <property type="entry name" value="4FE4S_FER_2"/>
    <property type="match status" value="3"/>
</dbReference>
<evidence type="ECO:0000256" key="7">
    <source>
        <dbReference type="ARBA" id="ARBA00022737"/>
    </source>
</evidence>
<accession>A0A0K0X6F0</accession>
<evidence type="ECO:0000313" key="12">
    <source>
        <dbReference type="EMBL" id="AKS32957.1"/>
    </source>
</evidence>
<dbReference type="RefSeq" id="WP_049745393.1">
    <property type="nucleotide sequence ID" value="NZ_CP012150.1"/>
</dbReference>
<comment type="cofactor">
    <cofactor evidence="2">
        <name>[4Fe-4S] cluster</name>
        <dbReference type="ChEBI" id="CHEBI:49883"/>
    </cofactor>
</comment>
<dbReference type="GO" id="GO:0046872">
    <property type="term" value="F:metal ion binding"/>
    <property type="evidence" value="ECO:0007669"/>
    <property type="project" value="UniProtKB-KW"/>
</dbReference>
<evidence type="ECO:0000256" key="6">
    <source>
        <dbReference type="ARBA" id="ARBA00022723"/>
    </source>
</evidence>
<dbReference type="STRING" id="134601.AFA91_14855"/>
<dbReference type="InterPro" id="IPR006547">
    <property type="entry name" value="NO3_Rdtase_bsu"/>
</dbReference>
<feature type="domain" description="4Fe-4S ferredoxin-type" evidence="11">
    <location>
        <begin position="206"/>
        <end position="235"/>
    </location>
</feature>
<evidence type="ECO:0000256" key="8">
    <source>
        <dbReference type="ARBA" id="ARBA00022982"/>
    </source>
</evidence>
<keyword evidence="5" id="KW-0004">4Fe-4S</keyword>
<dbReference type="GO" id="GO:0009061">
    <property type="term" value="P:anaerobic respiration"/>
    <property type="evidence" value="ECO:0007669"/>
    <property type="project" value="TreeGrafter"/>
</dbReference>
<dbReference type="NCBIfam" id="TIGR01660">
    <property type="entry name" value="narH"/>
    <property type="match status" value="1"/>
</dbReference>
<evidence type="ECO:0000313" key="13">
    <source>
        <dbReference type="Proteomes" id="UP000062255"/>
    </source>
</evidence>
<keyword evidence="9" id="KW-0408">Iron</keyword>
<protein>
    <submittedName>
        <fullName evidence="12">Nitrate reductase</fullName>
    </submittedName>
</protein>
<dbReference type="OrthoDB" id="9779457at2"/>
<dbReference type="GO" id="GO:0051539">
    <property type="term" value="F:4 iron, 4 sulfur cluster binding"/>
    <property type="evidence" value="ECO:0007669"/>
    <property type="project" value="UniProtKB-KW"/>
</dbReference>
<dbReference type="GO" id="GO:0042126">
    <property type="term" value="P:nitrate metabolic process"/>
    <property type="evidence" value="ECO:0007669"/>
    <property type="project" value="InterPro"/>
</dbReference>
<evidence type="ECO:0000256" key="10">
    <source>
        <dbReference type="ARBA" id="ARBA00023014"/>
    </source>
</evidence>
<keyword evidence="4" id="KW-0813">Transport</keyword>
<dbReference type="Gene3D" id="1.10.3650.10">
    <property type="entry name" value="nitrate reductase domain like"/>
    <property type="match status" value="1"/>
</dbReference>
<proteinExistence type="predicted"/>
<comment type="cofactor">
    <cofactor evidence="1">
        <name>[3Fe-4S] cluster</name>
        <dbReference type="ChEBI" id="CHEBI:21137"/>
    </cofactor>
</comment>
<dbReference type="EMBL" id="CP012150">
    <property type="protein sequence ID" value="AKS32957.1"/>
    <property type="molecule type" value="Genomic_DNA"/>
</dbReference>
<dbReference type="AlphaFoldDB" id="A0A0K0X6F0"/>
<evidence type="ECO:0000256" key="4">
    <source>
        <dbReference type="ARBA" id="ARBA00022448"/>
    </source>
</evidence>
<dbReference type="GO" id="GO:0030313">
    <property type="term" value="C:cell envelope"/>
    <property type="evidence" value="ECO:0007669"/>
    <property type="project" value="UniProtKB-SubCell"/>
</dbReference>
<dbReference type="InterPro" id="IPR017896">
    <property type="entry name" value="4Fe4S_Fe-S-bd"/>
</dbReference>
<evidence type="ECO:0000256" key="5">
    <source>
        <dbReference type="ARBA" id="ARBA00022485"/>
    </source>
</evidence>
<dbReference type="GO" id="GO:0008940">
    <property type="term" value="F:nitrate reductase activity"/>
    <property type="evidence" value="ECO:0007669"/>
    <property type="project" value="InterPro"/>
</dbReference>
<dbReference type="KEGG" id="mgo:AFA91_14855"/>
<evidence type="ECO:0000256" key="1">
    <source>
        <dbReference type="ARBA" id="ARBA00001927"/>
    </source>
</evidence>
<evidence type="ECO:0000256" key="9">
    <source>
        <dbReference type="ARBA" id="ARBA00023004"/>
    </source>
</evidence>
<dbReference type="CDD" id="cd10557">
    <property type="entry name" value="NarH_beta-like"/>
    <property type="match status" value="1"/>
</dbReference>
<evidence type="ECO:0000256" key="3">
    <source>
        <dbReference type="ARBA" id="ARBA00004196"/>
    </source>
</evidence>
<dbReference type="PANTHER" id="PTHR43518">
    <property type="entry name" value="NITRATE REDUCTASE BETA SUBUNIT"/>
    <property type="match status" value="1"/>
</dbReference>
<keyword evidence="7" id="KW-0677">Repeat</keyword>
<keyword evidence="10" id="KW-0411">Iron-sulfur</keyword>
<dbReference type="Gene3D" id="3.30.70.20">
    <property type="match status" value="3"/>
</dbReference>
<dbReference type="FunFam" id="3.30.70.20:FF:000043">
    <property type="entry name" value="Respiratory nitrate reductase beta subunit"/>
    <property type="match status" value="1"/>
</dbReference>
<dbReference type="GO" id="GO:0009055">
    <property type="term" value="F:electron transfer activity"/>
    <property type="evidence" value="ECO:0007669"/>
    <property type="project" value="TreeGrafter"/>
</dbReference>
<dbReference type="InterPro" id="IPR038262">
    <property type="entry name" value="Nitr_red_bet_C_sf"/>
</dbReference>
<organism evidence="12 13">
    <name type="scientific">Mycolicibacterium goodii</name>
    <name type="common">Mycobacterium goodii</name>
    <dbReference type="NCBI Taxonomy" id="134601"/>
    <lineage>
        <taxon>Bacteria</taxon>
        <taxon>Bacillati</taxon>
        <taxon>Actinomycetota</taxon>
        <taxon>Actinomycetes</taxon>
        <taxon>Mycobacteriales</taxon>
        <taxon>Mycobacteriaceae</taxon>
        <taxon>Mycolicibacterium</taxon>
    </lineage>
</organism>
<dbReference type="InterPro" id="IPR029263">
    <property type="entry name" value="Nitr_red_bet_C"/>
</dbReference>
<dbReference type="GO" id="GO:0016020">
    <property type="term" value="C:membrane"/>
    <property type="evidence" value="ECO:0007669"/>
    <property type="project" value="TreeGrafter"/>
</dbReference>
<gene>
    <name evidence="12" type="primary">narY</name>
    <name evidence="12" type="ORF">AFA91_14855</name>
</gene>
<keyword evidence="8" id="KW-0249">Electron transport</keyword>
<name>A0A0K0X6F0_MYCGD</name>
<dbReference type="FunFam" id="3.30.70.20:FF:000005">
    <property type="entry name" value="Respiratory nitrate reductase beta subunit"/>
    <property type="match status" value="1"/>
</dbReference>
<keyword evidence="6" id="KW-0479">Metal-binding</keyword>
<comment type="subcellular location">
    <subcellularLocation>
        <location evidence="3">Cell envelope</location>
    </subcellularLocation>
</comment>
<dbReference type="GO" id="GO:0009325">
    <property type="term" value="C:nitrate reductase complex"/>
    <property type="evidence" value="ECO:0007669"/>
    <property type="project" value="InterPro"/>
</dbReference>
<reference evidence="12 13" key="1">
    <citation type="submission" date="2015-07" db="EMBL/GenBank/DDBJ databases">
        <title>Complete genome sequence of Mycobacterium goodii X7B, a facultative thermophilic biodesulfurizing bacterium.</title>
        <authorList>
            <person name="Yu B."/>
            <person name="Li F."/>
            <person name="Xu P."/>
        </authorList>
    </citation>
    <scope>NUCLEOTIDE SEQUENCE [LARGE SCALE GENOMIC DNA]</scope>
    <source>
        <strain evidence="12 13">X7B</strain>
    </source>
</reference>
<sequence>MKVMAQLAMVMNLDKCIGCHTCSVTCKQAWTNRAGTEYVWFNNVETRPGQGYPRTYEDQQKWRGGWRLDRRGRLRLRDGGRLAKLARIFANPKLPSIDDYYEPWTYDYQNLTSAPLGEHMPVAPPRSLIDGKPMKVSWSAAWDDDLGGSPEIVPGDPVLQKVSERVKLEFEQTFMFYLPRICEHCLNPSCVASCPSGAMYKRSEDGIVLVDQDRCRGWRMCVSGCPYKKVYFNHKTGKAEKCTLCYPRIEVGMPTVCSETCVGRLRYLGLVLYDVDRVLEAASVPDEADLYEAHRRILLDPTDPAVIAGARAEGISDEWIEAAQHSPVYKLIHTYGVALPLHPEFRTVPMVWYIPPLSPVVDAVSRDGHDGEDVGNLFGAIDALRIPLEYLAGLFTAGDVDVVEGVLRRLAAMRSYMRDINLGRETQPHIPASVGMTEQQIYDMYRLLALAKYGERYVIPTAYGTDGRAVEEPGCALSFEGGPGMYESGPFGEASGGPVPVAVETFHALQHRQTSAGMAANAERPSRVNLLNWDGRGVPDGMFPQDREDSR</sequence>
<dbReference type="Pfam" id="PF14711">
    <property type="entry name" value="Nitr_red_bet_C"/>
    <property type="match status" value="1"/>
</dbReference>
<evidence type="ECO:0000259" key="11">
    <source>
        <dbReference type="PROSITE" id="PS51379"/>
    </source>
</evidence>